<dbReference type="InterPro" id="IPR039426">
    <property type="entry name" value="TonB-dep_rcpt-like"/>
</dbReference>
<dbReference type="NCBIfam" id="TIGR01785">
    <property type="entry name" value="TonB-hemin"/>
    <property type="match status" value="1"/>
</dbReference>
<evidence type="ECO:0000256" key="6">
    <source>
        <dbReference type="ARBA" id="ARBA00023077"/>
    </source>
</evidence>
<feature type="chain" id="PRO_5018229755" evidence="11">
    <location>
        <begin position="24"/>
        <end position="696"/>
    </location>
</feature>
<feature type="domain" description="TonB-dependent receptor plug" evidence="13">
    <location>
        <begin position="57"/>
        <end position="167"/>
    </location>
</feature>
<sequence>MSLKSYRLSAVSALALNALILSAAPVLAQEADKAADATTQLSLGRIVVSAGKEKVATDTPQSVTVLDQEDLENAQAGTVGELLEGVAGVDSAGGVSSLGQGLNIRGMGTALSESDSRVVFTVDGVTKFFEGYRMGSLFTDTELYKRVEVLRGPSSSTVYGSGALAGTVNFTTKDASDFLRGDDRFAVRLKGGYDSNSEGTLLSATLAAKPLPNLDVLLVANKRDFGNYTDGNGKIVNPSQAAGESVLLKSRYYIGGDRKHSVWASAQKWSDDSWQIYDQQAAFTTSQVRRKTDDTNYVIGYDNAFEGNDWLDLKAQIAFDESKTDQRDNQFSPTALGYTSQYSYKTVQAKVENVSTFTTGPVEHFLTVGMQTYHQERRNPRYSATGSLTNGATTHPEGDMNRVSLYVQDEVLIGDKLTLIPGIRYDKSKLKPGAGTYVVGTTGVPSSVELDATSPKLAVLYALTEQVKLFGSLSHTERLPVLDEIYTRGAAQTISLNLKPEESENREVGASYSKRGLFSKGDGLNLKLTVFQNDIKNLVTRTSTTASAYTNVGEARYEGAELEAEYASRRIFGRAAWSTVNGYNKLTHIAFNTIPAEQLNLTAGWVFPEQGVTLGWKGDIADKQYSYNATTGVVSATSKSYTVHNLFATYRPLSGPLAGIEARLNWDNIFDTYYQPHLSYLPAAGQTVRLSLARTF</sequence>
<dbReference type="InterPro" id="IPR011276">
    <property type="entry name" value="TonB_haem/Hb_rcpt"/>
</dbReference>
<dbReference type="Proteomes" id="UP000278756">
    <property type="component" value="Chromosome 1"/>
</dbReference>
<dbReference type="Pfam" id="PF07715">
    <property type="entry name" value="Plug"/>
    <property type="match status" value="1"/>
</dbReference>
<dbReference type="GO" id="GO:0015232">
    <property type="term" value="F:heme transmembrane transporter activity"/>
    <property type="evidence" value="ECO:0007669"/>
    <property type="project" value="InterPro"/>
</dbReference>
<evidence type="ECO:0000256" key="9">
    <source>
        <dbReference type="PROSITE-ProRule" id="PRU01360"/>
    </source>
</evidence>
<comment type="similarity">
    <text evidence="2 9 10">Belongs to the TonB-dependent receptor family.</text>
</comment>
<evidence type="ECO:0000256" key="11">
    <source>
        <dbReference type="SAM" id="SignalP"/>
    </source>
</evidence>
<evidence type="ECO:0000259" key="12">
    <source>
        <dbReference type="Pfam" id="PF00593"/>
    </source>
</evidence>
<dbReference type="InterPro" id="IPR037066">
    <property type="entry name" value="Plug_dom_sf"/>
</dbReference>
<proteinExistence type="inferred from homology"/>
<accession>A0A3G9G6X5</accession>
<evidence type="ECO:0000256" key="1">
    <source>
        <dbReference type="ARBA" id="ARBA00004571"/>
    </source>
</evidence>
<dbReference type="Gene3D" id="2.40.170.20">
    <property type="entry name" value="TonB-dependent receptor, beta-barrel domain"/>
    <property type="match status" value="1"/>
</dbReference>
<keyword evidence="5 9" id="KW-0812">Transmembrane</keyword>
<feature type="signal peptide" evidence="11">
    <location>
        <begin position="1"/>
        <end position="23"/>
    </location>
</feature>
<evidence type="ECO:0000256" key="7">
    <source>
        <dbReference type="ARBA" id="ARBA00023136"/>
    </source>
</evidence>
<dbReference type="InterPro" id="IPR012910">
    <property type="entry name" value="Plug_dom"/>
</dbReference>
<keyword evidence="6 10" id="KW-0798">TonB box</keyword>
<comment type="subcellular location">
    <subcellularLocation>
        <location evidence="1 9">Cell outer membrane</location>
        <topology evidence="1 9">Multi-pass membrane protein</topology>
    </subcellularLocation>
</comment>
<reference evidence="15" key="2">
    <citation type="journal article" date="2017" name="Plant Physiol. Biochem.">
        <title>Differential oxidative and antioxidative response of duckweed Lemna minor toward plant growth promoting/inhibiting bacteria.</title>
        <authorList>
            <person name="Ishizawa H."/>
            <person name="Kuroda M."/>
            <person name="Morikawa M."/>
            <person name="Ike M."/>
        </authorList>
    </citation>
    <scope>NUCLEOTIDE SEQUENCE [LARGE SCALE GENOMIC DNA]</scope>
    <source>
        <strain evidence="15">M6</strain>
    </source>
</reference>
<dbReference type="AlphaFoldDB" id="A0A3G9G6X5"/>
<gene>
    <name evidence="14" type="ORF">EM6_0577</name>
</gene>
<name>A0A3G9G6X5_9CAUL</name>
<evidence type="ECO:0000256" key="8">
    <source>
        <dbReference type="ARBA" id="ARBA00023237"/>
    </source>
</evidence>
<dbReference type="PROSITE" id="PS52016">
    <property type="entry name" value="TONB_DEPENDENT_REC_3"/>
    <property type="match status" value="1"/>
</dbReference>
<dbReference type="Gene3D" id="2.170.130.10">
    <property type="entry name" value="TonB-dependent receptor, plug domain"/>
    <property type="match status" value="1"/>
</dbReference>
<dbReference type="Pfam" id="PF00593">
    <property type="entry name" value="TonB_dep_Rec_b-barrel"/>
    <property type="match status" value="1"/>
</dbReference>
<dbReference type="InterPro" id="IPR036942">
    <property type="entry name" value="Beta-barrel_TonB_sf"/>
</dbReference>
<evidence type="ECO:0000256" key="2">
    <source>
        <dbReference type="ARBA" id="ARBA00009810"/>
    </source>
</evidence>
<keyword evidence="7 9" id="KW-0472">Membrane</keyword>
<organism evidence="14 15">
    <name type="scientific">Asticcacaulis excentricus</name>
    <dbReference type="NCBI Taxonomy" id="78587"/>
    <lineage>
        <taxon>Bacteria</taxon>
        <taxon>Pseudomonadati</taxon>
        <taxon>Pseudomonadota</taxon>
        <taxon>Alphaproteobacteria</taxon>
        <taxon>Caulobacterales</taxon>
        <taxon>Caulobacteraceae</taxon>
        <taxon>Asticcacaulis</taxon>
    </lineage>
</organism>
<keyword evidence="3 9" id="KW-0813">Transport</keyword>
<dbReference type="GO" id="GO:0044718">
    <property type="term" value="P:siderophore transmembrane transport"/>
    <property type="evidence" value="ECO:0007669"/>
    <property type="project" value="TreeGrafter"/>
</dbReference>
<dbReference type="SUPFAM" id="SSF56935">
    <property type="entry name" value="Porins"/>
    <property type="match status" value="1"/>
</dbReference>
<dbReference type="GO" id="GO:0015344">
    <property type="term" value="F:siderophore uptake transmembrane transporter activity"/>
    <property type="evidence" value="ECO:0007669"/>
    <property type="project" value="TreeGrafter"/>
</dbReference>
<dbReference type="CDD" id="cd01347">
    <property type="entry name" value="ligand_gated_channel"/>
    <property type="match status" value="1"/>
</dbReference>
<evidence type="ECO:0000259" key="13">
    <source>
        <dbReference type="Pfam" id="PF07715"/>
    </source>
</evidence>
<keyword evidence="4 9" id="KW-1134">Transmembrane beta strand</keyword>
<evidence type="ECO:0000313" key="14">
    <source>
        <dbReference type="EMBL" id="BBF79999.1"/>
    </source>
</evidence>
<evidence type="ECO:0000256" key="10">
    <source>
        <dbReference type="RuleBase" id="RU003357"/>
    </source>
</evidence>
<keyword evidence="11" id="KW-0732">Signal</keyword>
<dbReference type="PANTHER" id="PTHR30069:SF41">
    <property type="entry name" value="HEME_HEMOPEXIN UTILIZATION PROTEIN C"/>
    <property type="match status" value="1"/>
</dbReference>
<protein>
    <submittedName>
        <fullName evidence="14">Seryl-tRNA synthetase</fullName>
        <ecNumber evidence="14">6.1.1.11</ecNumber>
    </submittedName>
</protein>
<evidence type="ECO:0000256" key="5">
    <source>
        <dbReference type="ARBA" id="ARBA00022692"/>
    </source>
</evidence>
<evidence type="ECO:0000313" key="15">
    <source>
        <dbReference type="Proteomes" id="UP000278756"/>
    </source>
</evidence>
<evidence type="ECO:0000256" key="3">
    <source>
        <dbReference type="ARBA" id="ARBA00022448"/>
    </source>
</evidence>
<keyword evidence="14" id="KW-0436">Ligase</keyword>
<dbReference type="EMBL" id="AP018827">
    <property type="protein sequence ID" value="BBF79999.1"/>
    <property type="molecule type" value="Genomic_DNA"/>
</dbReference>
<evidence type="ECO:0000256" key="4">
    <source>
        <dbReference type="ARBA" id="ARBA00022452"/>
    </source>
</evidence>
<keyword evidence="14" id="KW-0030">Aminoacyl-tRNA synthetase</keyword>
<dbReference type="InterPro" id="IPR000531">
    <property type="entry name" value="Beta-barrel_TonB"/>
</dbReference>
<keyword evidence="8 9" id="KW-0998">Cell outer membrane</keyword>
<dbReference type="GO" id="GO:0009279">
    <property type="term" value="C:cell outer membrane"/>
    <property type="evidence" value="ECO:0007669"/>
    <property type="project" value="UniProtKB-SubCell"/>
</dbReference>
<dbReference type="GO" id="GO:0004828">
    <property type="term" value="F:serine-tRNA ligase activity"/>
    <property type="evidence" value="ECO:0007669"/>
    <property type="project" value="UniProtKB-EC"/>
</dbReference>
<reference evidence="15" key="1">
    <citation type="journal article" date="2017" name="Biotechnol. Biofuels">
        <title>Evaluation of environmental bacterial communities as a factor affecting the growth of duckweed Lemna minor.</title>
        <authorList>
            <person name="Ishizawa H."/>
            <person name="Kuroda M."/>
            <person name="Morikawa M."/>
            <person name="Ike M."/>
        </authorList>
    </citation>
    <scope>NUCLEOTIDE SEQUENCE [LARGE SCALE GENOMIC DNA]</scope>
    <source>
        <strain evidence="15">M6</strain>
    </source>
</reference>
<feature type="domain" description="TonB-dependent receptor-like beta-barrel" evidence="12">
    <location>
        <begin position="257"/>
        <end position="668"/>
    </location>
</feature>
<dbReference type="RefSeq" id="WP_172961114.1">
    <property type="nucleotide sequence ID" value="NZ_AP018827.1"/>
</dbReference>
<dbReference type="PANTHER" id="PTHR30069">
    <property type="entry name" value="TONB-DEPENDENT OUTER MEMBRANE RECEPTOR"/>
    <property type="match status" value="1"/>
</dbReference>
<dbReference type="EC" id="6.1.1.11" evidence="14"/>